<evidence type="ECO:0000256" key="1">
    <source>
        <dbReference type="SAM" id="Coils"/>
    </source>
</evidence>
<keyword evidence="3" id="KW-1185">Reference proteome</keyword>
<protein>
    <submittedName>
        <fullName evidence="2">Uncharacterized protein</fullName>
    </submittedName>
</protein>
<feature type="coiled-coil region" evidence="1">
    <location>
        <begin position="40"/>
        <end position="67"/>
    </location>
</feature>
<comment type="caution">
    <text evidence="2">The sequence shown here is derived from an EMBL/GenBank/DDBJ whole genome shotgun (WGS) entry which is preliminary data.</text>
</comment>
<dbReference type="AlphaFoldDB" id="A0AA88HX65"/>
<proteinExistence type="predicted"/>
<feature type="coiled-coil region" evidence="1">
    <location>
        <begin position="200"/>
        <end position="236"/>
    </location>
</feature>
<evidence type="ECO:0000313" key="3">
    <source>
        <dbReference type="Proteomes" id="UP001187531"/>
    </source>
</evidence>
<dbReference type="EMBL" id="JAVRJZ010000010">
    <property type="protein sequence ID" value="KAK2717470.1"/>
    <property type="molecule type" value="Genomic_DNA"/>
</dbReference>
<evidence type="ECO:0000313" key="2">
    <source>
        <dbReference type="EMBL" id="KAK2717470.1"/>
    </source>
</evidence>
<reference evidence="2" key="1">
    <citation type="submission" date="2023-07" db="EMBL/GenBank/DDBJ databases">
        <title>Chromosome-level genome assembly of Artemia franciscana.</title>
        <authorList>
            <person name="Jo E."/>
        </authorList>
    </citation>
    <scope>NUCLEOTIDE SEQUENCE</scope>
    <source>
        <tissue evidence="2">Whole body</tissue>
    </source>
</reference>
<name>A0AA88HX65_ARTSF</name>
<accession>A0AA88HX65</accession>
<dbReference type="Proteomes" id="UP001187531">
    <property type="component" value="Unassembled WGS sequence"/>
</dbReference>
<gene>
    <name evidence="2" type="ORF">QYM36_006295</name>
</gene>
<feature type="coiled-coil region" evidence="1">
    <location>
        <begin position="93"/>
        <end position="127"/>
    </location>
</feature>
<sequence length="455" mass="52995">MNEIIKGSRNSGVMSQLEQISSVRISLRHLEIYDTVLSLKEQLQKKKESSQYKRNELRNELELLTIKRQNFVKYISEVDETNRSYQLKAIEARERKEKETVGLEQSMKEYERVNEKLLNGYETLNKLKRQESELIRYKKCLEVADDVIEELTGIEELVRRYRTLQNTSQKFASKIEGQKGKIIEKIDDIRRISLVKNMRHKMLMNDLTTLREKLNHMEKEEELENVLLEFEKKSKQESQLRNINLDIAIENLYYFINKTDCLRKLVEKNLIKKTKEFEKKKDTIPDKLQLDVIKSSLSGLLEVVGDLEYSEASSAYRRPVVGRNLYVPKILSRKLVEKNLIKKTKEFEKKKDTIPDKLQLDVIKSSLSGLLEVVGDLEYSEASSAYRRPVVGSPKLVEKNLIKKIKEFEKKKDTIPDKLQLDVIKSSLSGLLEVVGDLEYSEASSAYRRPVVGSP</sequence>
<organism evidence="2 3">
    <name type="scientific">Artemia franciscana</name>
    <name type="common">Brine shrimp</name>
    <name type="synonym">Artemia sanfranciscana</name>
    <dbReference type="NCBI Taxonomy" id="6661"/>
    <lineage>
        <taxon>Eukaryota</taxon>
        <taxon>Metazoa</taxon>
        <taxon>Ecdysozoa</taxon>
        <taxon>Arthropoda</taxon>
        <taxon>Crustacea</taxon>
        <taxon>Branchiopoda</taxon>
        <taxon>Anostraca</taxon>
        <taxon>Artemiidae</taxon>
        <taxon>Artemia</taxon>
    </lineage>
</organism>
<keyword evidence="1" id="KW-0175">Coiled coil</keyword>